<dbReference type="PROSITE" id="PS50102">
    <property type="entry name" value="RRM"/>
    <property type="match status" value="1"/>
</dbReference>
<name>A0A8C5QMX8_9ANUR</name>
<feature type="region of interest" description="Disordered" evidence="4">
    <location>
        <begin position="75"/>
        <end position="95"/>
    </location>
</feature>
<dbReference type="OrthoDB" id="446113at2759"/>
<sequence>MTSLWMCDLEEYMTEEFITTAFEKVGEKICSVKIYCNQKTGILHRYCFVEFPDKSSAEKCLRRLKGRHIPGTSFSKKFKLKQAHHERRSEPSHNMQQQFDENMQQQFNENMQQQFNENMQQQFNENMQQQFNENMQAFTYYSHQFQQMPTSPTTEVADVNTQGSWPAPASPEITESKEPESKKQEDPLQPLDVNEVNKQFVVQSEELYDALMDCHWQPLDSVMSKILRCHCVEHGPQRAGSLTDRGGQGP</sequence>
<protein>
    <recommendedName>
        <fullName evidence="2">tRNA selenocysteine-associated protein 1</fullName>
    </recommendedName>
</protein>
<evidence type="ECO:0000259" key="5">
    <source>
        <dbReference type="PROSITE" id="PS50102"/>
    </source>
</evidence>
<dbReference type="GO" id="GO:0003723">
    <property type="term" value="F:RNA binding"/>
    <property type="evidence" value="ECO:0007669"/>
    <property type="project" value="UniProtKB-UniRule"/>
</dbReference>
<evidence type="ECO:0000313" key="7">
    <source>
        <dbReference type="Proteomes" id="UP000694569"/>
    </source>
</evidence>
<dbReference type="InterPro" id="IPR040434">
    <property type="entry name" value="TSAP1"/>
</dbReference>
<feature type="compositionally biased region" description="Polar residues" evidence="4">
    <location>
        <begin position="149"/>
        <end position="164"/>
    </location>
</feature>
<accession>A0A8C5QMX8</accession>
<reference evidence="6" key="1">
    <citation type="submission" date="2025-08" db="UniProtKB">
        <authorList>
            <consortium name="Ensembl"/>
        </authorList>
    </citation>
    <scope>IDENTIFICATION</scope>
</reference>
<evidence type="ECO:0000256" key="2">
    <source>
        <dbReference type="ARBA" id="ARBA00033477"/>
    </source>
</evidence>
<evidence type="ECO:0000256" key="1">
    <source>
        <dbReference type="ARBA" id="ARBA00008920"/>
    </source>
</evidence>
<feature type="compositionally biased region" description="Basic and acidic residues" evidence="4">
    <location>
        <begin position="174"/>
        <end position="186"/>
    </location>
</feature>
<dbReference type="InterPro" id="IPR035979">
    <property type="entry name" value="RBD_domain_sf"/>
</dbReference>
<comment type="similarity">
    <text evidence="1">Belongs to the RRM TRSPAP family.</text>
</comment>
<reference evidence="6" key="2">
    <citation type="submission" date="2025-09" db="UniProtKB">
        <authorList>
            <consortium name="Ensembl"/>
        </authorList>
    </citation>
    <scope>IDENTIFICATION</scope>
</reference>
<dbReference type="SUPFAM" id="SSF54928">
    <property type="entry name" value="RNA-binding domain, RBD"/>
    <property type="match status" value="1"/>
</dbReference>
<dbReference type="InterPro" id="IPR041085">
    <property type="entry name" value="TSAP1_C"/>
</dbReference>
<dbReference type="Ensembl" id="ENSLLET00000042237.1">
    <property type="protein sequence ID" value="ENSLLEP00000040586.1"/>
    <property type="gene ID" value="ENSLLEG00000025831.1"/>
</dbReference>
<dbReference type="Proteomes" id="UP000694569">
    <property type="component" value="Unplaced"/>
</dbReference>
<keyword evidence="7" id="KW-1185">Reference proteome</keyword>
<proteinExistence type="inferred from homology"/>
<keyword evidence="3" id="KW-0694">RNA-binding</keyword>
<dbReference type="Gene3D" id="3.30.70.330">
    <property type="match status" value="1"/>
</dbReference>
<dbReference type="InterPro" id="IPR012677">
    <property type="entry name" value="Nucleotide-bd_a/b_plait_sf"/>
</dbReference>
<dbReference type="InterPro" id="IPR000504">
    <property type="entry name" value="RRM_dom"/>
</dbReference>
<evidence type="ECO:0000256" key="4">
    <source>
        <dbReference type="SAM" id="MobiDB-lite"/>
    </source>
</evidence>
<dbReference type="GeneTree" id="ENSGT01060000248945"/>
<feature type="compositionally biased region" description="Basic residues" evidence="4">
    <location>
        <begin position="76"/>
        <end position="86"/>
    </location>
</feature>
<evidence type="ECO:0000256" key="3">
    <source>
        <dbReference type="PROSITE-ProRule" id="PRU00176"/>
    </source>
</evidence>
<dbReference type="FunFam" id="3.30.70.330:FF:000159">
    <property type="entry name" value="tRNA selenocysteine 1-associated protein 1"/>
    <property type="match status" value="1"/>
</dbReference>
<feature type="region of interest" description="Disordered" evidence="4">
    <location>
        <begin position="149"/>
        <end position="191"/>
    </location>
</feature>
<organism evidence="6 7">
    <name type="scientific">Leptobrachium leishanense</name>
    <name type="common">Leishan spiny toad</name>
    <dbReference type="NCBI Taxonomy" id="445787"/>
    <lineage>
        <taxon>Eukaryota</taxon>
        <taxon>Metazoa</taxon>
        <taxon>Chordata</taxon>
        <taxon>Craniata</taxon>
        <taxon>Vertebrata</taxon>
        <taxon>Euteleostomi</taxon>
        <taxon>Amphibia</taxon>
        <taxon>Batrachia</taxon>
        <taxon>Anura</taxon>
        <taxon>Pelobatoidea</taxon>
        <taxon>Megophryidae</taxon>
        <taxon>Leptobrachium</taxon>
    </lineage>
</organism>
<feature type="domain" description="RRM" evidence="5">
    <location>
        <begin position="2"/>
        <end position="85"/>
    </location>
</feature>
<dbReference type="Pfam" id="PF17654">
    <property type="entry name" value="Trnau1ap"/>
    <property type="match status" value="1"/>
</dbReference>
<evidence type="ECO:0000313" key="6">
    <source>
        <dbReference type="Ensembl" id="ENSLLEP00000040586.1"/>
    </source>
</evidence>
<dbReference type="PANTHER" id="PTHR37457">
    <property type="entry name" value="TRNA SELENOCYSTEINE 1-ASSOCIATED PROTEIN 1-RELATED"/>
    <property type="match status" value="1"/>
</dbReference>
<dbReference type="PANTHER" id="PTHR37457:SF3">
    <property type="entry name" value="TRNA SELENOCYSTEINE-ASSOCIATED PROTEIN 1"/>
    <property type="match status" value="1"/>
</dbReference>
<dbReference type="Pfam" id="PF00076">
    <property type="entry name" value="RRM_1"/>
    <property type="match status" value="1"/>
</dbReference>
<dbReference type="SMART" id="SM00360">
    <property type="entry name" value="RRM"/>
    <property type="match status" value="1"/>
</dbReference>
<dbReference type="AlphaFoldDB" id="A0A8C5QMX8"/>